<dbReference type="Proteomes" id="UP000515563">
    <property type="component" value="Chromosome"/>
</dbReference>
<feature type="region of interest" description="Disordered" evidence="1">
    <location>
        <begin position="42"/>
        <end position="64"/>
    </location>
</feature>
<dbReference type="AlphaFoldDB" id="A0A7G6X2J9"/>
<organism evidence="2 3">
    <name type="scientific">Kribbella qitaiheensis</name>
    <dbReference type="NCBI Taxonomy" id="1544730"/>
    <lineage>
        <taxon>Bacteria</taxon>
        <taxon>Bacillati</taxon>
        <taxon>Actinomycetota</taxon>
        <taxon>Actinomycetes</taxon>
        <taxon>Propionibacteriales</taxon>
        <taxon>Kribbellaceae</taxon>
        <taxon>Kribbella</taxon>
    </lineage>
</organism>
<sequence>MTTPLTTCPDISLLAGQALIVTEPSGSWTRIVFLSTKWLNEESNGEPDGFRHPGRTARPSMSSR</sequence>
<reference evidence="2 3" key="2">
    <citation type="journal article" date="2020" name="Microbiol. Resour. Announc.">
        <title>Antarctic desert soil bacteria exhibit high novel natural product potential, evaluated through long-read genome sequencing and comparative genomics.</title>
        <authorList>
            <person name="Benaud N."/>
            <person name="Edwards R.J."/>
            <person name="Amos T.G."/>
            <person name="D'Agostino P.M."/>
            <person name="Gutierrez-Chavez C."/>
            <person name="Montgomery K."/>
            <person name="Nicetic I."/>
            <person name="Ferrari B.C."/>
        </authorList>
    </citation>
    <scope>NUCLEOTIDE SEQUENCE [LARGE SCALE GENOMIC DNA]</scope>
    <source>
        <strain evidence="2 3">SPB151</strain>
    </source>
</reference>
<dbReference type="KEGG" id="kqi:F1D05_24320"/>
<dbReference type="EMBL" id="CP043661">
    <property type="protein sequence ID" value="QNE20464.1"/>
    <property type="molecule type" value="Genomic_DNA"/>
</dbReference>
<keyword evidence="3" id="KW-1185">Reference proteome</keyword>
<reference evidence="3" key="1">
    <citation type="submission" date="2019-09" db="EMBL/GenBank/DDBJ databases">
        <title>Antimicrobial potential of Antarctic Bacteria.</title>
        <authorList>
            <person name="Benaud N."/>
            <person name="Edwards R.J."/>
            <person name="Ferrari B.C."/>
        </authorList>
    </citation>
    <scope>NUCLEOTIDE SEQUENCE [LARGE SCALE GENOMIC DNA]</scope>
    <source>
        <strain evidence="3">SPB151</strain>
    </source>
</reference>
<name>A0A7G6X2J9_9ACTN</name>
<protein>
    <submittedName>
        <fullName evidence="2">Uncharacterized protein</fullName>
    </submittedName>
</protein>
<dbReference type="RefSeq" id="WP_185442734.1">
    <property type="nucleotide sequence ID" value="NZ_CP043661.1"/>
</dbReference>
<evidence type="ECO:0000256" key="1">
    <source>
        <dbReference type="SAM" id="MobiDB-lite"/>
    </source>
</evidence>
<proteinExistence type="predicted"/>
<evidence type="ECO:0000313" key="2">
    <source>
        <dbReference type="EMBL" id="QNE20464.1"/>
    </source>
</evidence>
<accession>A0A7G6X2J9</accession>
<gene>
    <name evidence="2" type="ORF">F1D05_24320</name>
</gene>
<evidence type="ECO:0000313" key="3">
    <source>
        <dbReference type="Proteomes" id="UP000515563"/>
    </source>
</evidence>